<dbReference type="Proteomes" id="UP000800035">
    <property type="component" value="Unassembled WGS sequence"/>
</dbReference>
<evidence type="ECO:0000256" key="8">
    <source>
        <dbReference type="ARBA" id="ARBA00022741"/>
    </source>
</evidence>
<feature type="domain" description="Protein kinase" evidence="16">
    <location>
        <begin position="45"/>
        <end position="397"/>
    </location>
</feature>
<dbReference type="Pfam" id="PF00069">
    <property type="entry name" value="Pkinase"/>
    <property type="match status" value="1"/>
</dbReference>
<comment type="catalytic activity">
    <reaction evidence="13">
        <text>L-threonyl-[protein] + ATP = O-phospho-L-threonyl-[protein] + ADP + H(+)</text>
        <dbReference type="Rhea" id="RHEA:46608"/>
        <dbReference type="Rhea" id="RHEA-COMP:11060"/>
        <dbReference type="Rhea" id="RHEA-COMP:11605"/>
        <dbReference type="ChEBI" id="CHEBI:15378"/>
        <dbReference type="ChEBI" id="CHEBI:30013"/>
        <dbReference type="ChEBI" id="CHEBI:30616"/>
        <dbReference type="ChEBI" id="CHEBI:61977"/>
        <dbReference type="ChEBI" id="CHEBI:456216"/>
        <dbReference type="EC" id="2.7.11.1"/>
    </reaction>
</comment>
<evidence type="ECO:0000256" key="10">
    <source>
        <dbReference type="ARBA" id="ARBA00022840"/>
    </source>
</evidence>
<evidence type="ECO:0000256" key="12">
    <source>
        <dbReference type="ARBA" id="ARBA00033194"/>
    </source>
</evidence>
<dbReference type="PROSITE" id="PS00109">
    <property type="entry name" value="PROTEIN_KINASE_TYR"/>
    <property type="match status" value="1"/>
</dbReference>
<dbReference type="InterPro" id="IPR017441">
    <property type="entry name" value="Protein_kinase_ATP_BS"/>
</dbReference>
<accession>A0A6A5URP8</accession>
<reference evidence="17" key="1">
    <citation type="journal article" date="2020" name="Stud. Mycol.">
        <title>101 Dothideomycetes genomes: a test case for predicting lifestyles and emergence of pathogens.</title>
        <authorList>
            <person name="Haridas S."/>
            <person name="Albert R."/>
            <person name="Binder M."/>
            <person name="Bloem J."/>
            <person name="Labutti K."/>
            <person name="Salamov A."/>
            <person name="Andreopoulos B."/>
            <person name="Baker S."/>
            <person name="Barry K."/>
            <person name="Bills G."/>
            <person name="Bluhm B."/>
            <person name="Cannon C."/>
            <person name="Castanera R."/>
            <person name="Culley D."/>
            <person name="Daum C."/>
            <person name="Ezra D."/>
            <person name="Gonzalez J."/>
            <person name="Henrissat B."/>
            <person name="Kuo A."/>
            <person name="Liang C."/>
            <person name="Lipzen A."/>
            <person name="Lutzoni F."/>
            <person name="Magnuson J."/>
            <person name="Mondo S."/>
            <person name="Nolan M."/>
            <person name="Ohm R."/>
            <person name="Pangilinan J."/>
            <person name="Park H.-J."/>
            <person name="Ramirez L."/>
            <person name="Alfaro M."/>
            <person name="Sun H."/>
            <person name="Tritt A."/>
            <person name="Yoshinaga Y."/>
            <person name="Zwiers L.-H."/>
            <person name="Turgeon B."/>
            <person name="Goodwin S."/>
            <person name="Spatafora J."/>
            <person name="Crous P."/>
            <person name="Grigoriev I."/>
        </authorList>
    </citation>
    <scope>NUCLEOTIDE SEQUENCE</scope>
    <source>
        <strain evidence="17">CBS 675.92</strain>
    </source>
</reference>
<feature type="binding site" evidence="15">
    <location>
        <position position="75"/>
    </location>
    <ligand>
        <name>ATP</name>
        <dbReference type="ChEBI" id="CHEBI:30616"/>
    </ligand>
</feature>
<keyword evidence="9 17" id="KW-0418">Kinase</keyword>
<dbReference type="PROSITE" id="PS50011">
    <property type="entry name" value="PROTEIN_KINASE_DOM"/>
    <property type="match status" value="1"/>
</dbReference>
<dbReference type="InterPro" id="IPR000719">
    <property type="entry name" value="Prot_kinase_dom"/>
</dbReference>
<evidence type="ECO:0000313" key="17">
    <source>
        <dbReference type="EMBL" id="KAF1963757.1"/>
    </source>
</evidence>
<keyword evidence="7" id="KW-0808">Transferase</keyword>
<dbReference type="GO" id="GO:0043484">
    <property type="term" value="P:regulation of RNA splicing"/>
    <property type="evidence" value="ECO:0007669"/>
    <property type="project" value="TreeGrafter"/>
</dbReference>
<gene>
    <name evidence="17" type="ORF">CC80DRAFT_588100</name>
</gene>
<dbReference type="GO" id="GO:0005634">
    <property type="term" value="C:nucleus"/>
    <property type="evidence" value="ECO:0007669"/>
    <property type="project" value="TreeGrafter"/>
</dbReference>
<keyword evidence="18" id="KW-1185">Reference proteome</keyword>
<dbReference type="EC" id="2.7.11.1" evidence="3"/>
<sequence length="407" mass="45689">MSDSEPEFLYRQPRMDDVENVEAYKPGGYHPIDIGDKIGTGNQQYQVVHKLGYGGFSTVWLVHPLGETSSYFALKVLRADVVHVNELEVLQHLKAAAGPGHPNVVVLHDPFKVSGPNGEHHCLVFPVLGPSLYRTAVLKALPSPVRHRICEQLSSALAFLHSHGICHGDLTPSNVVFELPAARLDQFLTPINAENLKLGNGSRSRHAPMQVIQAPEFLGFDYSSLWKVRIIDFGEAFFTSLPPSSLGSPIEFFPPELCFGYSPSAKADIWQLACVFYMVHSGRFLFPVFFEIYEILIGTIVNCVGPLPQHWRGRFKFESFGYRERGREQNKTDPEWWFDDKAPKNSVDSQLTEHAPHLSTHQREHYVRLLCKMLDLEPNARLSAADVGSILGQHPEDVVELKTKGDE</sequence>
<comment type="catalytic activity">
    <reaction evidence="14">
        <text>L-seryl-[protein] + ATP = O-phospho-L-seryl-[protein] + ADP + H(+)</text>
        <dbReference type="Rhea" id="RHEA:17989"/>
        <dbReference type="Rhea" id="RHEA-COMP:9863"/>
        <dbReference type="Rhea" id="RHEA-COMP:11604"/>
        <dbReference type="ChEBI" id="CHEBI:15378"/>
        <dbReference type="ChEBI" id="CHEBI:29999"/>
        <dbReference type="ChEBI" id="CHEBI:30616"/>
        <dbReference type="ChEBI" id="CHEBI:83421"/>
        <dbReference type="ChEBI" id="CHEBI:456216"/>
        <dbReference type="EC" id="2.7.11.1"/>
    </reaction>
</comment>
<evidence type="ECO:0000256" key="3">
    <source>
        <dbReference type="ARBA" id="ARBA00012513"/>
    </source>
</evidence>
<dbReference type="PANTHER" id="PTHR45646">
    <property type="entry name" value="SERINE/THREONINE-PROTEIN KINASE DOA-RELATED"/>
    <property type="match status" value="1"/>
</dbReference>
<keyword evidence="10 15" id="KW-0067">ATP-binding</keyword>
<dbReference type="SMART" id="SM00220">
    <property type="entry name" value="S_TKc"/>
    <property type="match status" value="1"/>
</dbReference>
<dbReference type="Gene3D" id="3.30.200.20">
    <property type="entry name" value="Phosphorylase Kinase, domain 1"/>
    <property type="match status" value="1"/>
</dbReference>
<evidence type="ECO:0000256" key="11">
    <source>
        <dbReference type="ARBA" id="ARBA00030980"/>
    </source>
</evidence>
<evidence type="ECO:0000256" key="13">
    <source>
        <dbReference type="ARBA" id="ARBA00047899"/>
    </source>
</evidence>
<evidence type="ECO:0000256" key="9">
    <source>
        <dbReference type="ARBA" id="ARBA00022777"/>
    </source>
</evidence>
<evidence type="ECO:0000313" key="18">
    <source>
        <dbReference type="Proteomes" id="UP000800035"/>
    </source>
</evidence>
<dbReference type="InterPro" id="IPR008266">
    <property type="entry name" value="Tyr_kinase_AS"/>
</dbReference>
<comment type="function">
    <text evidence="1">Component of the EKC/KEOPS complex that is required for the formation of a threonylcarbamoyl group on adenosine at position 37 (t(6)A37) in tRNAs that read codons beginning with adenine. The complex is probably involved in the transfer of the threonylcarbamoyl moiety of threonylcarbamoyl-AMP (TC-AMP) to the N6 group of A37. BUD32 has ATPase activity in the context of the EKC/KEOPS complex and likely plays a supporting role to the catalytic subunit KAE1. The EKC/KEOPS complex also promotes both telomere uncapping and telomere elongation. The complex is required for efficient recruitment of transcriptional coactivators.</text>
</comment>
<name>A0A6A5URP8_9PLEO</name>
<dbReference type="GO" id="GO:0005524">
    <property type="term" value="F:ATP binding"/>
    <property type="evidence" value="ECO:0007669"/>
    <property type="project" value="UniProtKB-UniRule"/>
</dbReference>
<dbReference type="InterPro" id="IPR011009">
    <property type="entry name" value="Kinase-like_dom_sf"/>
</dbReference>
<evidence type="ECO:0000256" key="5">
    <source>
        <dbReference type="ARBA" id="ARBA00019973"/>
    </source>
</evidence>
<dbReference type="InterPro" id="IPR051175">
    <property type="entry name" value="CLK_kinases"/>
</dbReference>
<dbReference type="PROSITE" id="PS00107">
    <property type="entry name" value="PROTEIN_KINASE_ATP"/>
    <property type="match status" value="1"/>
</dbReference>
<dbReference type="GO" id="GO:0004674">
    <property type="term" value="F:protein serine/threonine kinase activity"/>
    <property type="evidence" value="ECO:0007669"/>
    <property type="project" value="UniProtKB-KW"/>
</dbReference>
<evidence type="ECO:0000256" key="7">
    <source>
        <dbReference type="ARBA" id="ARBA00022679"/>
    </source>
</evidence>
<dbReference type="SUPFAM" id="SSF56112">
    <property type="entry name" value="Protein kinase-like (PK-like)"/>
    <property type="match status" value="1"/>
</dbReference>
<evidence type="ECO:0000256" key="2">
    <source>
        <dbReference type="ARBA" id="ARBA00011534"/>
    </source>
</evidence>
<proteinExistence type="predicted"/>
<dbReference type="AlphaFoldDB" id="A0A6A5URP8"/>
<dbReference type="EMBL" id="ML976977">
    <property type="protein sequence ID" value="KAF1963757.1"/>
    <property type="molecule type" value="Genomic_DNA"/>
</dbReference>
<evidence type="ECO:0000256" key="6">
    <source>
        <dbReference type="ARBA" id="ARBA00022527"/>
    </source>
</evidence>
<evidence type="ECO:0000259" key="16">
    <source>
        <dbReference type="PROSITE" id="PS50011"/>
    </source>
</evidence>
<comment type="subunit">
    <text evidence="2">Component of the EKC/KEOPS complex composed of at least BUD32, CGI121, GON7, KAE1 and PCC1; the whole complex dimerizes.</text>
</comment>
<dbReference type="OrthoDB" id="5979581at2759"/>
<dbReference type="PANTHER" id="PTHR45646:SF11">
    <property type="entry name" value="SERINE_THREONINE-PROTEIN KINASE DOA"/>
    <property type="match status" value="1"/>
</dbReference>
<evidence type="ECO:0000256" key="14">
    <source>
        <dbReference type="ARBA" id="ARBA00048679"/>
    </source>
</evidence>
<organism evidence="17 18">
    <name type="scientific">Byssothecium circinans</name>
    <dbReference type="NCBI Taxonomy" id="147558"/>
    <lineage>
        <taxon>Eukaryota</taxon>
        <taxon>Fungi</taxon>
        <taxon>Dikarya</taxon>
        <taxon>Ascomycota</taxon>
        <taxon>Pezizomycotina</taxon>
        <taxon>Dothideomycetes</taxon>
        <taxon>Pleosporomycetidae</taxon>
        <taxon>Pleosporales</taxon>
        <taxon>Massarineae</taxon>
        <taxon>Massarinaceae</taxon>
        <taxon>Byssothecium</taxon>
    </lineage>
</organism>
<dbReference type="Gene3D" id="1.10.510.10">
    <property type="entry name" value="Transferase(Phosphotransferase) domain 1"/>
    <property type="match status" value="1"/>
</dbReference>
<evidence type="ECO:0000256" key="15">
    <source>
        <dbReference type="PROSITE-ProRule" id="PRU10141"/>
    </source>
</evidence>
<keyword evidence="6" id="KW-0723">Serine/threonine-protein kinase</keyword>
<evidence type="ECO:0000256" key="1">
    <source>
        <dbReference type="ARBA" id="ARBA00003747"/>
    </source>
</evidence>
<protein>
    <recommendedName>
        <fullName evidence="5">EKC/KEOPS complex subunit BUD32</fullName>
        <ecNumber evidence="3">2.7.11.1</ecNumber>
    </recommendedName>
    <alternativeName>
        <fullName evidence="11 12">Atypical Serine/threonine protein kinase BUD32</fullName>
    </alternativeName>
    <alternativeName>
        <fullName evidence="4">EKC/KEOPS complex subunit bud32</fullName>
    </alternativeName>
</protein>
<keyword evidence="8 15" id="KW-0547">Nucleotide-binding</keyword>
<evidence type="ECO:0000256" key="4">
    <source>
        <dbReference type="ARBA" id="ARBA00013948"/>
    </source>
</evidence>